<keyword evidence="1" id="KW-0472">Membrane</keyword>
<proteinExistence type="predicted"/>
<dbReference type="EMBL" id="JAPDDR010000004">
    <property type="protein sequence ID" value="MCW1913938.1"/>
    <property type="molecule type" value="Genomic_DNA"/>
</dbReference>
<feature type="transmembrane region" description="Helical" evidence="1">
    <location>
        <begin position="136"/>
        <end position="156"/>
    </location>
</feature>
<dbReference type="Proteomes" id="UP001165653">
    <property type="component" value="Unassembled WGS sequence"/>
</dbReference>
<sequence>MTFDSLLLLAQQPQGGGISVGYFLIIGASMLLSFMVGGMLKRRFRQYSQIPISMTGEEVAKAMLRQNNIHDVQVISTPGQLTDHYDPVRKTVNLSEVVYHVNSVAAAAVAAHEVGHAVQHQQAYAWLGFRSKMVPAVQLASTIQQYLMMGAVFGLATMGSPVMLWVWAAVFGVTALFAVVTLPVEFDASKRALVWLERSGIANQMEHSRAKNALFWAAMTYVVGAIGAIAQALYFIMLILGQRNSDER</sequence>
<keyword evidence="1" id="KW-1133">Transmembrane helix</keyword>
<feature type="transmembrane region" description="Helical" evidence="1">
    <location>
        <begin position="162"/>
        <end position="184"/>
    </location>
</feature>
<feature type="transmembrane region" description="Helical" evidence="1">
    <location>
        <begin position="213"/>
        <end position="240"/>
    </location>
</feature>
<dbReference type="Pfam" id="PF04298">
    <property type="entry name" value="Zn_peptidase_2"/>
    <property type="match status" value="1"/>
</dbReference>
<evidence type="ECO:0000256" key="1">
    <source>
        <dbReference type="SAM" id="Phobius"/>
    </source>
</evidence>
<reference evidence="2" key="1">
    <citation type="submission" date="2022-10" db="EMBL/GenBank/DDBJ databases">
        <title>Luteolibacter sp. GHJ8, whole genome shotgun sequencing project.</title>
        <authorList>
            <person name="Zhao G."/>
            <person name="Shen L."/>
        </authorList>
    </citation>
    <scope>NUCLEOTIDE SEQUENCE</scope>
    <source>
        <strain evidence="2">GHJ8</strain>
    </source>
</reference>
<evidence type="ECO:0000313" key="3">
    <source>
        <dbReference type="Proteomes" id="UP001165653"/>
    </source>
</evidence>
<gene>
    <name evidence="2" type="ORF">OJ996_10150</name>
</gene>
<organism evidence="2 3">
    <name type="scientific">Luteolibacter rhizosphaerae</name>
    <dbReference type="NCBI Taxonomy" id="2989719"/>
    <lineage>
        <taxon>Bacteria</taxon>
        <taxon>Pseudomonadati</taxon>
        <taxon>Verrucomicrobiota</taxon>
        <taxon>Verrucomicrobiia</taxon>
        <taxon>Verrucomicrobiales</taxon>
        <taxon>Verrucomicrobiaceae</taxon>
        <taxon>Luteolibacter</taxon>
    </lineage>
</organism>
<keyword evidence="1" id="KW-0812">Transmembrane</keyword>
<name>A0ABT3G281_9BACT</name>
<feature type="transmembrane region" description="Helical" evidence="1">
    <location>
        <begin position="20"/>
        <end position="40"/>
    </location>
</feature>
<evidence type="ECO:0000313" key="2">
    <source>
        <dbReference type="EMBL" id="MCW1913938.1"/>
    </source>
</evidence>
<keyword evidence="3" id="KW-1185">Reference proteome</keyword>
<dbReference type="PANTHER" id="PTHR36434:SF1">
    <property type="entry name" value="MEMBRANE PROTEASE YUGP-RELATED"/>
    <property type="match status" value="1"/>
</dbReference>
<dbReference type="PANTHER" id="PTHR36434">
    <property type="entry name" value="MEMBRANE PROTEASE YUGP-RELATED"/>
    <property type="match status" value="1"/>
</dbReference>
<accession>A0ABT3G281</accession>
<protein>
    <submittedName>
        <fullName evidence="2">Zinc metallopeptidase</fullName>
    </submittedName>
</protein>
<dbReference type="RefSeq" id="WP_264513440.1">
    <property type="nucleotide sequence ID" value="NZ_JAPDDR010000004.1"/>
</dbReference>
<comment type="caution">
    <text evidence="2">The sequence shown here is derived from an EMBL/GenBank/DDBJ whole genome shotgun (WGS) entry which is preliminary data.</text>
</comment>
<dbReference type="InterPro" id="IPR007395">
    <property type="entry name" value="Zn_peptidase_2"/>
</dbReference>